<reference evidence="2" key="1">
    <citation type="journal article" date="2016" name="Genome Announc.">
        <title>Genome sequences of three species of Hanseniaspora isolated from spontaneous wine fermentations.</title>
        <authorList>
            <person name="Sternes P.R."/>
            <person name="Lee D."/>
            <person name="Kutyna D.R."/>
            <person name="Borneman A.R."/>
        </authorList>
    </citation>
    <scope>NUCLEOTIDE SEQUENCE [LARGE SCALE GENOMIC DNA]</scope>
    <source>
        <strain evidence="2">AWRI3580</strain>
    </source>
</reference>
<comment type="caution">
    <text evidence="1">The sequence shown here is derived from an EMBL/GenBank/DDBJ whole genome shotgun (WGS) entry which is preliminary data.</text>
</comment>
<keyword evidence="2" id="KW-1185">Reference proteome</keyword>
<proteinExistence type="predicted"/>
<feature type="unsure residue" description="D or N" evidence="1">
    <location>
        <position position="113"/>
    </location>
</feature>
<name>A0A1E5RD54_HANUV</name>
<dbReference type="AlphaFoldDB" id="A0A1E5RD54"/>
<organism evidence="1 2">
    <name type="scientific">Hanseniaspora uvarum</name>
    <name type="common">Yeast</name>
    <name type="synonym">Kloeckera apiculata</name>
    <dbReference type="NCBI Taxonomy" id="29833"/>
    <lineage>
        <taxon>Eukaryota</taxon>
        <taxon>Fungi</taxon>
        <taxon>Dikarya</taxon>
        <taxon>Ascomycota</taxon>
        <taxon>Saccharomycotina</taxon>
        <taxon>Saccharomycetes</taxon>
        <taxon>Saccharomycodales</taxon>
        <taxon>Saccharomycodaceae</taxon>
        <taxon>Hanseniaspora</taxon>
    </lineage>
</organism>
<sequence>MNKIQNITIDSGNLQALDDYEGDSNDYINIHSNKRELVSPNIEFFYNNLKSNESDFDYTSDFVLKPILKKAPFLNYFVQSSSGKHNYKDAVIFGTQINMINAIKQRQENLASDADIVADLALPLPCNSYETITIKINTAIKNQYIQKKCFEDNGGYYYSEEDHQSTANDDVEEFAIINAELLDGVDEYDSNKLIFKKQKITKKVRFV</sequence>
<evidence type="ECO:0000313" key="2">
    <source>
        <dbReference type="Proteomes" id="UP000095358"/>
    </source>
</evidence>
<accession>A0A1E5RD54</accession>
<protein>
    <submittedName>
        <fullName evidence="1">Uncharacterized protein</fullName>
    </submittedName>
</protein>
<dbReference type="Proteomes" id="UP000095358">
    <property type="component" value="Unassembled WGS sequence"/>
</dbReference>
<gene>
    <name evidence="1" type="ORF">AWRI3580_g3507</name>
</gene>
<evidence type="ECO:0000313" key="1">
    <source>
        <dbReference type="EMBL" id="OEJ84816.1"/>
    </source>
</evidence>
<dbReference type="EMBL" id="LPNN01000007">
    <property type="protein sequence ID" value="OEJ84816.1"/>
    <property type="molecule type" value="Genomic_DNA"/>
</dbReference>
<dbReference type="OrthoDB" id="3973258at2759"/>
<dbReference type="VEuPathDB" id="FungiDB:AWRI3580_g3507"/>